<dbReference type="AlphaFoldDB" id="A0A0F5JGW9"/>
<dbReference type="InterPro" id="IPR011990">
    <property type="entry name" value="TPR-like_helical_dom_sf"/>
</dbReference>
<dbReference type="Proteomes" id="UP000033047">
    <property type="component" value="Unassembled WGS sequence"/>
</dbReference>
<keyword evidence="3" id="KW-0732">Signal</keyword>
<evidence type="ECO:0000256" key="4">
    <source>
        <dbReference type="ARBA" id="ARBA00023136"/>
    </source>
</evidence>
<dbReference type="Pfam" id="PF14322">
    <property type="entry name" value="SusD-like_3"/>
    <property type="match status" value="1"/>
</dbReference>
<name>A0A0F5JGW9_9BACT</name>
<evidence type="ECO:0000256" key="3">
    <source>
        <dbReference type="ARBA" id="ARBA00022729"/>
    </source>
</evidence>
<evidence type="ECO:0000256" key="5">
    <source>
        <dbReference type="ARBA" id="ARBA00023237"/>
    </source>
</evidence>
<evidence type="ECO:0000259" key="7">
    <source>
        <dbReference type="Pfam" id="PF14322"/>
    </source>
</evidence>
<evidence type="ECO:0000256" key="2">
    <source>
        <dbReference type="ARBA" id="ARBA00006275"/>
    </source>
</evidence>
<dbReference type="InterPro" id="IPR033985">
    <property type="entry name" value="SusD-like_N"/>
</dbReference>
<comment type="subcellular location">
    <subcellularLocation>
        <location evidence="1">Cell outer membrane</location>
    </subcellularLocation>
</comment>
<dbReference type="HOGENOM" id="CLU_015553_0_2_10"/>
<evidence type="ECO:0000259" key="6">
    <source>
        <dbReference type="Pfam" id="PF07980"/>
    </source>
</evidence>
<keyword evidence="5" id="KW-0998">Cell outer membrane</keyword>
<dbReference type="GO" id="GO:0009279">
    <property type="term" value="C:cell outer membrane"/>
    <property type="evidence" value="ECO:0007669"/>
    <property type="project" value="UniProtKB-SubCell"/>
</dbReference>
<protein>
    <recommendedName>
        <fullName evidence="10">RagB/SusD domain-containing protein</fullName>
    </recommendedName>
</protein>
<feature type="domain" description="RagB/SusD" evidence="6">
    <location>
        <begin position="290"/>
        <end position="634"/>
    </location>
</feature>
<feature type="domain" description="SusD-like N-terminal" evidence="7">
    <location>
        <begin position="25"/>
        <end position="212"/>
    </location>
</feature>
<dbReference type="Pfam" id="PF07980">
    <property type="entry name" value="SusD_RagB"/>
    <property type="match status" value="1"/>
</dbReference>
<dbReference type="Gene3D" id="1.25.40.390">
    <property type="match status" value="1"/>
</dbReference>
<organism evidence="8 9">
    <name type="scientific">Parabacteroides goldsteinii DSM 19448 = WAL 12034</name>
    <dbReference type="NCBI Taxonomy" id="927665"/>
    <lineage>
        <taxon>Bacteria</taxon>
        <taxon>Pseudomonadati</taxon>
        <taxon>Bacteroidota</taxon>
        <taxon>Bacteroidia</taxon>
        <taxon>Bacteroidales</taxon>
        <taxon>Tannerellaceae</taxon>
        <taxon>Parabacteroides</taxon>
    </lineage>
</organism>
<gene>
    <name evidence="8" type="ORF">HMPREF1535_01457</name>
</gene>
<evidence type="ECO:0000313" key="8">
    <source>
        <dbReference type="EMBL" id="KKB56805.1"/>
    </source>
</evidence>
<dbReference type="PROSITE" id="PS51257">
    <property type="entry name" value="PROKAR_LIPOPROTEIN"/>
    <property type="match status" value="1"/>
</dbReference>
<evidence type="ECO:0000313" key="9">
    <source>
        <dbReference type="Proteomes" id="UP000033047"/>
    </source>
</evidence>
<comment type="caution">
    <text evidence="8">The sequence shown here is derived from an EMBL/GenBank/DDBJ whole genome shotgun (WGS) entry which is preliminary data.</text>
</comment>
<keyword evidence="4" id="KW-0472">Membrane</keyword>
<dbReference type="RefSeq" id="WP_046145700.1">
    <property type="nucleotide sequence ID" value="NZ_KQ033912.1"/>
</dbReference>
<dbReference type="SUPFAM" id="SSF48452">
    <property type="entry name" value="TPR-like"/>
    <property type="match status" value="1"/>
</dbReference>
<sequence>MNKYLKYGLLCFTGGVLATSCDVMDTKPMESYDEDLVWSSKETADAFVTEVYKSSVALYAGEYAYLESYTPNGIHSDLTNLDAFPTEVGMDRTTNMGFGYFANLRNCNLIIEKAAAAAALTEAQKSELIAEGHFLRSLVNFYQTLWEGRFVPIMKVLTPESTEDFKTPLTANVAESYKLVIDDMNAGIEGLPEESASGRVNKYVAYAFRCRAALQAYAYTKDASYLDMCIESANAVINSGKYTLSSNYGEMFQKAGAYDNEIIWGYYRLEKNTNCGSFSEMISCVPNVNNDEIVNSNASPLFKDAGGRSFEGWASYFPTQDMVDQYLVIDEVDGKAKPWNETAQYKNSVKEEDPSALQVGDFVKVELTGRVVPDEDDMGSTEKGKKIVRYGRVTDDSRINEIMYNNRDKRFYGTIVYDSCTWLSGELVTLCCQGNLWAGVRKDQADSWYTTASGYYWRKNVYEVSPRFYVSNNTDYHFVLARLGEMYMNRAEAYLLKGEIDKAVADLNVTRTQHGGLPPSMAVTEEEAWRDYIRERRVEMAYEGNLYWSYLRWGKYGGYANEGEKANGVIQALNRPVHKIQITKDRKRYFIGQIVRNRAWNRNFTTKRYLMPIPQSAIDRRAASGITDEQNPGW</sequence>
<dbReference type="PATRIC" id="fig|927665.4.peg.1489"/>
<proteinExistence type="inferred from homology"/>
<comment type="similarity">
    <text evidence="2">Belongs to the SusD family.</text>
</comment>
<dbReference type="InterPro" id="IPR012944">
    <property type="entry name" value="SusD_RagB_dom"/>
</dbReference>
<accession>A0A0F5JGW9</accession>
<reference evidence="8 9" key="1">
    <citation type="submission" date="2013-04" db="EMBL/GenBank/DDBJ databases">
        <title>The Genome Sequence of Parabacteroides goldsteinii DSM 19448.</title>
        <authorList>
            <consortium name="The Broad Institute Genomics Platform"/>
            <person name="Earl A."/>
            <person name="Ward D."/>
            <person name="Feldgarden M."/>
            <person name="Gevers D."/>
            <person name="Martens E."/>
            <person name="Sakamoto M."/>
            <person name="Benno Y."/>
            <person name="Song Y."/>
            <person name="Liu C."/>
            <person name="Lee J."/>
            <person name="Bolanos M."/>
            <person name="Vaisanen M.L."/>
            <person name="Finegold S.M."/>
            <person name="Walker B."/>
            <person name="Young S."/>
            <person name="Zeng Q."/>
            <person name="Gargeya S."/>
            <person name="Fitzgerald M."/>
            <person name="Haas B."/>
            <person name="Abouelleil A."/>
            <person name="Allen A.W."/>
            <person name="Alvarado L."/>
            <person name="Arachchi H.M."/>
            <person name="Berlin A.M."/>
            <person name="Chapman S.B."/>
            <person name="Gainer-Dewar J."/>
            <person name="Goldberg J."/>
            <person name="Griggs A."/>
            <person name="Gujja S."/>
            <person name="Hansen M."/>
            <person name="Howarth C."/>
            <person name="Imamovic A."/>
            <person name="Ireland A."/>
            <person name="Larimer J."/>
            <person name="McCowan C."/>
            <person name="Murphy C."/>
            <person name="Pearson M."/>
            <person name="Poon T.W."/>
            <person name="Priest M."/>
            <person name="Roberts A."/>
            <person name="Saif S."/>
            <person name="Shea T."/>
            <person name="Sisk P."/>
            <person name="Sykes S."/>
            <person name="Wortman J."/>
            <person name="Nusbaum C."/>
            <person name="Birren B."/>
        </authorList>
    </citation>
    <scope>NUCLEOTIDE SEQUENCE [LARGE SCALE GENOMIC DNA]</scope>
    <source>
        <strain evidence="8 9">DSM 19448</strain>
    </source>
</reference>
<evidence type="ECO:0000256" key="1">
    <source>
        <dbReference type="ARBA" id="ARBA00004442"/>
    </source>
</evidence>
<dbReference type="EMBL" id="AQHV01000010">
    <property type="protein sequence ID" value="KKB56805.1"/>
    <property type="molecule type" value="Genomic_DNA"/>
</dbReference>
<evidence type="ECO:0008006" key="10">
    <source>
        <dbReference type="Google" id="ProtNLM"/>
    </source>
</evidence>
<dbReference type="STRING" id="927665.HMPREF1535_01457"/>